<dbReference type="InterPro" id="IPR008936">
    <property type="entry name" value="Rho_GTPase_activation_prot"/>
</dbReference>
<sequence>MPGHMFGKRSGSFNRDEGVVLSGYLFKRGNVNTSWKKRYFELLSDHRLVYFKTKVTEKKKQDSTLGCLYLDPANTIVEIFHEKDIQESHDHHALHNLSSSNGNSMISSNSSSSSPTSFSPSSLVKNNSAKCTTEIVASPQIYDIKRIKEEQEYMLNSKMIQCIYRERKKKQNSFRKDRKQSVFSRLSKHIQSPLELLSSMDSSAQEVLGATTIKKFSSGSILQSKIAITSTTTASSTSIYFTFKKVKKYKFSITVGKSTSGERTHKDRKYVFYCESEEERDMWIKAIISSIEKQVKTQIKKPYTFDTARQYSKFLNFIADSPQDHIIHALNSVRHPVQESFLVSWMVLMDCFSFQKSCTQLVKAAIKVELELTKHPETLFRRNSISTKLVQLFFKIHGQAFLKSTLQPLIAKVCVADEYLEIEQSRLLKFLNKELDEIEHPEKPNGEIIHQIIASRQQRSKTRIIDLSKKFLARIIENTIEEGPFEICEILEFTFEESKKHFPESTEIAVGGLFFLRFVCPAIVAPHLQGILSTQPQPNAQRTLTLITKVIQNIANQVYDHNSKEEYMGLLSEFVTTNIEPVKEFIRDISHLDQEAKKFEMNKRVTMRFSDSNDDLELNCYHVIHEFFHTIEESKKFFTSDLKLYNFYKELLETCNETVKSELQVTKKKGMDIPQQQQQNNDTPIVSPSLSSSLPSSLKESINGGGDYKPFSLLGALQDTSRNVNLNSSVTSTSTVTSKASMVDQNSSSNTLNDKRRPGATRIPSQESSSSSSSTTTPLSPENDSTLLRNAFHHSNSSLSPSPGGNPQEIVSRRRRRGVGNSIFTPPTSPHSSDSVGMPTNPFENVMMGESGHHTTENNNKGSNVNQQKESSLSSTSTPTTTTTTTTSSHGKTPFHVNSKITSSTNSSIDLTNDSEEDEILILEQISSKSRFTTNSQFGSERVVVHDVFNSPSDTKSPSSLSEETVDEDIDEDDDEDLENVYHLLEIFSKGNEMEESEFISLVCSFIEESFREISNYINSQIKPTTVTLVKTTSSTTQTLTVDLTTNIQINPQFKKHLELLFKNKFIISIISLFSIRLKKETGVWELIIALSEGTQDERLLEICQNVCDQVEGHPKFFDMDRNQQQYICFCSFMCHLSNAQLLFEGMIFLLNLPNMDELLSDFYNVEDCQEISTFPLIFAKQSLLATLHELSLFKMSLDYDFDSCNISFM</sequence>
<reference evidence="5 6" key="1">
    <citation type="journal article" date="2019" name="Sci. Rep.">
        <title>Nanopore sequencing improves the draft genome of the human pathogenic amoeba Naegleria fowleri.</title>
        <authorList>
            <person name="Liechti N."/>
            <person name="Schurch N."/>
            <person name="Bruggmann R."/>
            <person name="Wittwer M."/>
        </authorList>
    </citation>
    <scope>NUCLEOTIDE SEQUENCE [LARGE SCALE GENOMIC DNA]</scope>
    <source>
        <strain evidence="5 6">ATCC 30894</strain>
    </source>
</reference>
<feature type="region of interest" description="Disordered" evidence="2">
    <location>
        <begin position="949"/>
        <end position="973"/>
    </location>
</feature>
<feature type="compositionally biased region" description="Polar residues" evidence="2">
    <location>
        <begin position="857"/>
        <end position="870"/>
    </location>
</feature>
<dbReference type="Gene3D" id="1.10.506.10">
    <property type="entry name" value="GTPase Activation - p120gap, domain 1"/>
    <property type="match status" value="1"/>
</dbReference>
<feature type="compositionally biased region" description="Polar residues" evidence="2">
    <location>
        <begin position="674"/>
        <end position="686"/>
    </location>
</feature>
<dbReference type="RefSeq" id="XP_044562428.1">
    <property type="nucleotide sequence ID" value="XM_044706297.1"/>
</dbReference>
<dbReference type="InterPro" id="IPR011993">
    <property type="entry name" value="PH-like_dom_sf"/>
</dbReference>
<dbReference type="VEuPathDB" id="AmoebaDB:NfTy_058510"/>
<organism evidence="5 6">
    <name type="scientific">Naegleria fowleri</name>
    <name type="common">Brain eating amoeba</name>
    <dbReference type="NCBI Taxonomy" id="5763"/>
    <lineage>
        <taxon>Eukaryota</taxon>
        <taxon>Discoba</taxon>
        <taxon>Heterolobosea</taxon>
        <taxon>Tetramitia</taxon>
        <taxon>Eutetramitia</taxon>
        <taxon>Vahlkampfiidae</taxon>
        <taxon>Naegleria</taxon>
    </lineage>
</organism>
<feature type="compositionally biased region" description="Polar residues" evidence="2">
    <location>
        <begin position="822"/>
        <end position="835"/>
    </location>
</feature>
<dbReference type="Proteomes" id="UP000444721">
    <property type="component" value="Unassembled WGS sequence"/>
</dbReference>
<feature type="domain" description="Ras-GAP" evidence="4">
    <location>
        <begin position="340"/>
        <end position="556"/>
    </location>
</feature>
<accession>A0A6A5BWM6</accession>
<dbReference type="InterPro" id="IPR001849">
    <property type="entry name" value="PH_domain"/>
</dbReference>
<gene>
    <name evidence="5" type="ORF">FDP41_003037</name>
</gene>
<evidence type="ECO:0000259" key="3">
    <source>
        <dbReference type="PROSITE" id="PS50003"/>
    </source>
</evidence>
<feature type="compositionally biased region" description="Low complexity" evidence="2">
    <location>
        <begin position="764"/>
        <end position="781"/>
    </location>
</feature>
<feature type="region of interest" description="Disordered" evidence="2">
    <location>
        <begin position="728"/>
        <end position="785"/>
    </location>
</feature>
<proteinExistence type="predicted"/>
<dbReference type="InterPro" id="IPR001936">
    <property type="entry name" value="RasGAP_dom"/>
</dbReference>
<feature type="compositionally biased region" description="Low complexity" evidence="2">
    <location>
        <begin position="728"/>
        <end position="738"/>
    </location>
</feature>
<feature type="compositionally biased region" description="Acidic residues" evidence="2">
    <location>
        <begin position="964"/>
        <end position="973"/>
    </location>
</feature>
<feature type="region of interest" description="Disordered" evidence="2">
    <location>
        <begin position="819"/>
        <end position="911"/>
    </location>
</feature>
<dbReference type="InterPro" id="IPR039360">
    <property type="entry name" value="Ras_GTPase"/>
</dbReference>
<dbReference type="Pfam" id="PF00169">
    <property type="entry name" value="PH"/>
    <property type="match status" value="2"/>
</dbReference>
<dbReference type="SUPFAM" id="SSF48350">
    <property type="entry name" value="GTPase activation domain, GAP"/>
    <property type="match status" value="1"/>
</dbReference>
<dbReference type="PANTHER" id="PTHR10194:SF60">
    <property type="entry name" value="RAS GTPASE-ACTIVATING PROTEIN RASKOL"/>
    <property type="match status" value="1"/>
</dbReference>
<feature type="compositionally biased region" description="Low complexity" evidence="2">
    <location>
        <begin position="96"/>
        <end position="122"/>
    </location>
</feature>
<name>A0A6A5BWM6_NAEFO</name>
<keyword evidence="1" id="KW-0343">GTPase activation</keyword>
<evidence type="ECO:0000256" key="1">
    <source>
        <dbReference type="ARBA" id="ARBA00022468"/>
    </source>
</evidence>
<dbReference type="PROSITE" id="PS50003">
    <property type="entry name" value="PH_DOMAIN"/>
    <property type="match status" value="1"/>
</dbReference>
<dbReference type="Gene3D" id="2.30.29.30">
    <property type="entry name" value="Pleckstrin-homology domain (PH domain)/Phosphotyrosine-binding domain (PTB)"/>
    <property type="match status" value="2"/>
</dbReference>
<feature type="compositionally biased region" description="Low complexity" evidence="2">
    <location>
        <begin position="951"/>
        <end position="963"/>
    </location>
</feature>
<dbReference type="SMART" id="SM00323">
    <property type="entry name" value="RasGAP"/>
    <property type="match status" value="1"/>
</dbReference>
<dbReference type="PANTHER" id="PTHR10194">
    <property type="entry name" value="RAS GTPASE-ACTIVATING PROTEINS"/>
    <property type="match status" value="1"/>
</dbReference>
<dbReference type="OrthoDB" id="28245at2759"/>
<dbReference type="SMART" id="SM00233">
    <property type="entry name" value="PH"/>
    <property type="match status" value="1"/>
</dbReference>
<feature type="domain" description="PH" evidence="3">
    <location>
        <begin position="18"/>
        <end position="292"/>
    </location>
</feature>
<feature type="region of interest" description="Disordered" evidence="2">
    <location>
        <begin position="669"/>
        <end position="701"/>
    </location>
</feature>
<dbReference type="InterPro" id="IPR023152">
    <property type="entry name" value="RasGAP_CS"/>
</dbReference>
<dbReference type="AlphaFoldDB" id="A0A6A5BWM6"/>
<evidence type="ECO:0000256" key="2">
    <source>
        <dbReference type="SAM" id="MobiDB-lite"/>
    </source>
</evidence>
<dbReference type="Pfam" id="PF00616">
    <property type="entry name" value="RasGAP"/>
    <property type="match status" value="1"/>
</dbReference>
<evidence type="ECO:0008006" key="7">
    <source>
        <dbReference type="Google" id="ProtNLM"/>
    </source>
</evidence>
<dbReference type="SUPFAM" id="SSF50729">
    <property type="entry name" value="PH domain-like"/>
    <property type="match status" value="1"/>
</dbReference>
<dbReference type="VEuPathDB" id="AmoebaDB:NF0111220"/>
<evidence type="ECO:0000259" key="4">
    <source>
        <dbReference type="PROSITE" id="PS50018"/>
    </source>
</evidence>
<dbReference type="PROSITE" id="PS00509">
    <property type="entry name" value="RAS_GTPASE_ACTIV_1"/>
    <property type="match status" value="1"/>
</dbReference>
<feature type="compositionally biased region" description="Polar residues" evidence="2">
    <location>
        <begin position="739"/>
        <end position="752"/>
    </location>
</feature>
<dbReference type="GeneID" id="68110255"/>
<keyword evidence="6" id="KW-1185">Reference proteome</keyword>
<feature type="compositionally biased region" description="Low complexity" evidence="2">
    <location>
        <begin position="687"/>
        <end position="698"/>
    </location>
</feature>
<protein>
    <recommendedName>
        <fullName evidence="7">Ras-GAP domain-containing protein</fullName>
    </recommendedName>
</protein>
<feature type="region of interest" description="Disordered" evidence="2">
    <location>
        <begin position="94"/>
        <end position="125"/>
    </location>
</feature>
<evidence type="ECO:0000313" key="5">
    <source>
        <dbReference type="EMBL" id="KAF0977715.1"/>
    </source>
</evidence>
<comment type="caution">
    <text evidence="5">The sequence shown here is derived from an EMBL/GenBank/DDBJ whole genome shotgun (WGS) entry which is preliminary data.</text>
</comment>
<dbReference type="VEuPathDB" id="AmoebaDB:FDP41_003037"/>
<dbReference type="EMBL" id="VFQX01000033">
    <property type="protein sequence ID" value="KAF0977715.1"/>
    <property type="molecule type" value="Genomic_DNA"/>
</dbReference>
<dbReference type="GO" id="GO:0005096">
    <property type="term" value="F:GTPase activator activity"/>
    <property type="evidence" value="ECO:0007669"/>
    <property type="project" value="UniProtKB-KW"/>
</dbReference>
<dbReference type="OMA" id="PFEICEI"/>
<feature type="compositionally biased region" description="Low complexity" evidence="2">
    <location>
        <begin position="871"/>
        <end position="889"/>
    </location>
</feature>
<dbReference type="VEuPathDB" id="AmoebaDB:NF0095690"/>
<feature type="compositionally biased region" description="Low complexity" evidence="2">
    <location>
        <begin position="898"/>
        <end position="909"/>
    </location>
</feature>
<evidence type="ECO:0000313" key="6">
    <source>
        <dbReference type="Proteomes" id="UP000444721"/>
    </source>
</evidence>
<dbReference type="PROSITE" id="PS50018">
    <property type="entry name" value="RAS_GTPASE_ACTIV_2"/>
    <property type="match status" value="1"/>
</dbReference>